<gene>
    <name evidence="2" type="ORF">UFOPK2967_00512</name>
    <name evidence="3" type="ORF">UFOPK3587_00674</name>
    <name evidence="4" type="ORF">UFOPK3984_00648</name>
    <name evidence="5" type="ORF">UFOPK4114_00653</name>
</gene>
<accession>A0A6J7N1H1</accession>
<feature type="transmembrane region" description="Helical" evidence="1">
    <location>
        <begin position="12"/>
        <end position="35"/>
    </location>
</feature>
<keyword evidence="1" id="KW-0472">Membrane</keyword>
<feature type="transmembrane region" description="Helical" evidence="1">
    <location>
        <begin position="77"/>
        <end position="93"/>
    </location>
</feature>
<feature type="transmembrane region" description="Helical" evidence="1">
    <location>
        <begin position="99"/>
        <end position="121"/>
    </location>
</feature>
<evidence type="ECO:0000313" key="3">
    <source>
        <dbReference type="EMBL" id="CAB4904418.1"/>
    </source>
</evidence>
<evidence type="ECO:0000313" key="5">
    <source>
        <dbReference type="EMBL" id="CAB5017441.1"/>
    </source>
</evidence>
<dbReference type="AlphaFoldDB" id="A0A6J7N1H1"/>
<reference evidence="4" key="1">
    <citation type="submission" date="2020-05" db="EMBL/GenBank/DDBJ databases">
        <authorList>
            <person name="Chiriac C."/>
            <person name="Salcher M."/>
            <person name="Ghai R."/>
            <person name="Kavagutti S V."/>
        </authorList>
    </citation>
    <scope>NUCLEOTIDE SEQUENCE</scope>
</reference>
<feature type="transmembrane region" description="Helical" evidence="1">
    <location>
        <begin position="47"/>
        <end position="65"/>
    </location>
</feature>
<dbReference type="EMBL" id="CAFBPP010000021">
    <property type="protein sequence ID" value="CAB5017441.1"/>
    <property type="molecule type" value="Genomic_DNA"/>
</dbReference>
<name>A0A6J7N1H1_9ZZZZ</name>
<proteinExistence type="predicted"/>
<keyword evidence="1" id="KW-1133">Transmembrane helix</keyword>
<sequence>MKIHFPSMERRRAIVAALLTLEGLIVIALGIFLLIKGLTSHIESISALLGVIVFAFLGGAGLLIAGKGFRSAKNYGRAPSVLANLIALGVAYFQMGAHFWASAIPLALLAFITLVFTLTIIPTT</sequence>
<dbReference type="EMBL" id="CAFBMN010000028">
    <property type="protein sequence ID" value="CAB4904418.1"/>
    <property type="molecule type" value="Genomic_DNA"/>
</dbReference>
<evidence type="ECO:0000256" key="1">
    <source>
        <dbReference type="SAM" id="Phobius"/>
    </source>
</evidence>
<dbReference type="EMBL" id="CAFAAC010000021">
    <property type="protein sequence ID" value="CAB4784205.1"/>
    <property type="molecule type" value="Genomic_DNA"/>
</dbReference>
<organism evidence="4">
    <name type="scientific">freshwater metagenome</name>
    <dbReference type="NCBI Taxonomy" id="449393"/>
    <lineage>
        <taxon>unclassified sequences</taxon>
        <taxon>metagenomes</taxon>
        <taxon>ecological metagenomes</taxon>
    </lineage>
</organism>
<dbReference type="EMBL" id="CAFBOP010000019">
    <property type="protein sequence ID" value="CAB4985092.1"/>
    <property type="molecule type" value="Genomic_DNA"/>
</dbReference>
<evidence type="ECO:0000313" key="4">
    <source>
        <dbReference type="EMBL" id="CAB4985092.1"/>
    </source>
</evidence>
<protein>
    <submittedName>
        <fullName evidence="4">Unannotated protein</fullName>
    </submittedName>
</protein>
<evidence type="ECO:0000313" key="2">
    <source>
        <dbReference type="EMBL" id="CAB4784205.1"/>
    </source>
</evidence>
<keyword evidence="1" id="KW-0812">Transmembrane</keyword>